<keyword evidence="2" id="KW-1185">Reference proteome</keyword>
<dbReference type="AlphaFoldDB" id="A0A2K4ZML2"/>
<name>A0A2K4ZML2_9FIRM</name>
<accession>A0A2K4ZML2</accession>
<reference evidence="1 2" key="1">
    <citation type="submission" date="2018-01" db="EMBL/GenBank/DDBJ databases">
        <authorList>
            <person name="Gaut B.S."/>
            <person name="Morton B.R."/>
            <person name="Clegg M.T."/>
            <person name="Duvall M.R."/>
        </authorList>
    </citation>
    <scope>NUCLEOTIDE SEQUENCE [LARGE SCALE GENOMIC DNA]</scope>
    <source>
        <strain evidence="1">GP69</strain>
    </source>
</reference>
<evidence type="ECO:0000313" key="1">
    <source>
        <dbReference type="EMBL" id="SOY31724.1"/>
    </source>
</evidence>
<proteinExistence type="predicted"/>
<gene>
    <name evidence="1" type="ORF">AMURIS_04472</name>
</gene>
<dbReference type="EMBL" id="OFSM01000030">
    <property type="protein sequence ID" value="SOY31724.1"/>
    <property type="molecule type" value="Genomic_DNA"/>
</dbReference>
<evidence type="ECO:0008006" key="3">
    <source>
        <dbReference type="Google" id="ProtNLM"/>
    </source>
</evidence>
<evidence type="ECO:0000313" key="2">
    <source>
        <dbReference type="Proteomes" id="UP000236311"/>
    </source>
</evidence>
<dbReference type="RefSeq" id="WP_103241705.1">
    <property type="nucleotide sequence ID" value="NZ_JANJZD010000031.1"/>
</dbReference>
<dbReference type="OrthoDB" id="2051304at2"/>
<sequence length="80" mass="8951">MSTLDATVSMLEAMPEDARIKVMEFTQRLFTSRKPANPFVPIGQEQILSDLAESRQQISDGKGLDMEDALNRIGKQHGFI</sequence>
<organism evidence="1 2">
    <name type="scientific">Acetatifactor muris</name>
    <dbReference type="NCBI Taxonomy" id="879566"/>
    <lineage>
        <taxon>Bacteria</taxon>
        <taxon>Bacillati</taxon>
        <taxon>Bacillota</taxon>
        <taxon>Clostridia</taxon>
        <taxon>Lachnospirales</taxon>
        <taxon>Lachnospiraceae</taxon>
        <taxon>Acetatifactor</taxon>
    </lineage>
</organism>
<protein>
    <recommendedName>
        <fullName evidence="3">Addiction module component</fullName>
    </recommendedName>
</protein>
<dbReference type="Proteomes" id="UP000236311">
    <property type="component" value="Unassembled WGS sequence"/>
</dbReference>